<comment type="caution">
    <text evidence="2">The sequence shown here is derived from an EMBL/GenBank/DDBJ whole genome shotgun (WGS) entry which is preliminary data.</text>
</comment>
<protein>
    <submittedName>
        <fullName evidence="2">Uncharacterized protein</fullName>
    </submittedName>
</protein>
<gene>
    <name evidence="2" type="ORF">Dac01nite_07020</name>
</gene>
<dbReference type="RefSeq" id="WP_203653393.1">
    <property type="nucleotide sequence ID" value="NZ_BONR01000001.1"/>
</dbReference>
<feature type="region of interest" description="Disordered" evidence="1">
    <location>
        <begin position="22"/>
        <end position="51"/>
    </location>
</feature>
<feature type="compositionally biased region" description="Basic and acidic residues" evidence="1">
    <location>
        <begin position="31"/>
        <end position="48"/>
    </location>
</feature>
<accession>A0A919UJM3</accession>
<keyword evidence="3" id="KW-1185">Reference proteome</keyword>
<name>A0A919UJM3_9MICO</name>
<organism evidence="2 3">
    <name type="scientific">Demequina activiva</name>
    <dbReference type="NCBI Taxonomy" id="1582364"/>
    <lineage>
        <taxon>Bacteria</taxon>
        <taxon>Bacillati</taxon>
        <taxon>Actinomycetota</taxon>
        <taxon>Actinomycetes</taxon>
        <taxon>Micrococcales</taxon>
        <taxon>Demequinaceae</taxon>
        <taxon>Demequina</taxon>
    </lineage>
</organism>
<reference evidence="2" key="1">
    <citation type="submission" date="2021-01" db="EMBL/GenBank/DDBJ databases">
        <title>Whole genome shotgun sequence of Demequina activiva NBRC 110675.</title>
        <authorList>
            <person name="Komaki H."/>
            <person name="Tamura T."/>
        </authorList>
    </citation>
    <scope>NUCLEOTIDE SEQUENCE</scope>
    <source>
        <strain evidence="2">NBRC 110675</strain>
    </source>
</reference>
<dbReference type="AlphaFoldDB" id="A0A919UJM3"/>
<dbReference type="EMBL" id="BONR01000001">
    <property type="protein sequence ID" value="GIG53950.1"/>
    <property type="molecule type" value="Genomic_DNA"/>
</dbReference>
<evidence type="ECO:0000256" key="1">
    <source>
        <dbReference type="SAM" id="MobiDB-lite"/>
    </source>
</evidence>
<dbReference type="Proteomes" id="UP000652354">
    <property type="component" value="Unassembled WGS sequence"/>
</dbReference>
<evidence type="ECO:0000313" key="2">
    <source>
        <dbReference type="EMBL" id="GIG53950.1"/>
    </source>
</evidence>
<evidence type="ECO:0000313" key="3">
    <source>
        <dbReference type="Proteomes" id="UP000652354"/>
    </source>
</evidence>
<sequence length="143" mass="14940">MAHASGDDRKDGVLSTLAQGLERGADAFTPARDEDAPADLPGRRRGEHLAPAAAPSTVAAAVLIDCGTSRRDGFTHVLWVSPSVESVLGSAAAERIGEIVGSVDGITAYDWEGLDHLHVRAAGMDHTDVLRAARAAVEAHRAR</sequence>
<proteinExistence type="predicted"/>